<feature type="region of interest" description="Disordered" evidence="1">
    <location>
        <begin position="92"/>
        <end position="111"/>
    </location>
</feature>
<sequence>MKLYSFHLLCMQLAVVLLLQDVEQRGAEAALVLQHGGHVHDGCTVAAPPTRLTHACWTGRSSDRSTPMRRTGAWRVATIVRLTAAALRPTIRTSSFSSSPPEAGHAAGFPAPPRRGMLGLVLQLLHAAAQHGRPAPRPRPEQQGVPAPRHRPPPPRILDGLRRRRRPI</sequence>
<organism evidence="3 4">
    <name type="scientific">Panicum miliaceum</name>
    <name type="common">Proso millet</name>
    <name type="synonym">Broomcorn millet</name>
    <dbReference type="NCBI Taxonomy" id="4540"/>
    <lineage>
        <taxon>Eukaryota</taxon>
        <taxon>Viridiplantae</taxon>
        <taxon>Streptophyta</taxon>
        <taxon>Embryophyta</taxon>
        <taxon>Tracheophyta</taxon>
        <taxon>Spermatophyta</taxon>
        <taxon>Magnoliopsida</taxon>
        <taxon>Liliopsida</taxon>
        <taxon>Poales</taxon>
        <taxon>Poaceae</taxon>
        <taxon>PACMAD clade</taxon>
        <taxon>Panicoideae</taxon>
        <taxon>Panicodae</taxon>
        <taxon>Paniceae</taxon>
        <taxon>Panicinae</taxon>
        <taxon>Panicum</taxon>
        <taxon>Panicum sect. Panicum</taxon>
    </lineage>
</organism>
<name>A0A3L6QFB0_PANMI</name>
<protein>
    <recommendedName>
        <fullName evidence="5">Secreted protein</fullName>
    </recommendedName>
</protein>
<gene>
    <name evidence="3" type="ORF">C2845_PM12G12240</name>
</gene>
<evidence type="ECO:0000256" key="1">
    <source>
        <dbReference type="SAM" id="MobiDB-lite"/>
    </source>
</evidence>
<dbReference type="AlphaFoldDB" id="A0A3L6QFB0"/>
<evidence type="ECO:0000313" key="3">
    <source>
        <dbReference type="EMBL" id="RLM78979.1"/>
    </source>
</evidence>
<accession>A0A3L6QFB0</accession>
<keyword evidence="2" id="KW-0732">Signal</keyword>
<keyword evidence="4" id="KW-1185">Reference proteome</keyword>
<reference evidence="4" key="1">
    <citation type="journal article" date="2019" name="Nat. Commun.">
        <title>The genome of broomcorn millet.</title>
        <authorList>
            <person name="Zou C."/>
            <person name="Miki D."/>
            <person name="Li D."/>
            <person name="Tang Q."/>
            <person name="Xiao L."/>
            <person name="Rajput S."/>
            <person name="Deng P."/>
            <person name="Jia W."/>
            <person name="Huang R."/>
            <person name="Zhang M."/>
            <person name="Sun Y."/>
            <person name="Hu J."/>
            <person name="Fu X."/>
            <person name="Schnable P.S."/>
            <person name="Li F."/>
            <person name="Zhang H."/>
            <person name="Feng B."/>
            <person name="Zhu X."/>
            <person name="Liu R."/>
            <person name="Schnable J.C."/>
            <person name="Zhu J.-K."/>
            <person name="Zhang H."/>
        </authorList>
    </citation>
    <scope>NUCLEOTIDE SEQUENCE [LARGE SCALE GENOMIC DNA]</scope>
</reference>
<feature type="chain" id="PRO_5018173979" description="Secreted protein" evidence="2">
    <location>
        <begin position="30"/>
        <end position="168"/>
    </location>
</feature>
<proteinExistence type="predicted"/>
<comment type="caution">
    <text evidence="3">The sequence shown here is derived from an EMBL/GenBank/DDBJ whole genome shotgun (WGS) entry which is preliminary data.</text>
</comment>
<evidence type="ECO:0000256" key="2">
    <source>
        <dbReference type="SAM" id="SignalP"/>
    </source>
</evidence>
<feature type="signal peptide" evidence="2">
    <location>
        <begin position="1"/>
        <end position="29"/>
    </location>
</feature>
<evidence type="ECO:0000313" key="4">
    <source>
        <dbReference type="Proteomes" id="UP000275267"/>
    </source>
</evidence>
<feature type="region of interest" description="Disordered" evidence="1">
    <location>
        <begin position="128"/>
        <end position="168"/>
    </location>
</feature>
<evidence type="ECO:0008006" key="5">
    <source>
        <dbReference type="Google" id="ProtNLM"/>
    </source>
</evidence>
<dbReference type="EMBL" id="PQIB02000012">
    <property type="protein sequence ID" value="RLM78979.1"/>
    <property type="molecule type" value="Genomic_DNA"/>
</dbReference>
<dbReference type="Proteomes" id="UP000275267">
    <property type="component" value="Unassembled WGS sequence"/>
</dbReference>